<evidence type="ECO:0000256" key="1">
    <source>
        <dbReference type="SAM" id="MobiDB-lite"/>
    </source>
</evidence>
<feature type="region of interest" description="Disordered" evidence="1">
    <location>
        <begin position="57"/>
        <end position="88"/>
    </location>
</feature>
<name>A0A1I7W591_LOALO</name>
<accession>A0A1I7W591</accession>
<sequence>MEPHPLIPTATTLTVLSASTIDISFEPTTVYYSIAPISYTVVSSSIPYRDITVSEDNVSSEQVSPFSTDTYSSTSNPSSSAKELSDDDPWNICNESTTEMLQLKHSFNMSSYSDTNFVTAQQLLLTPNLQVTTAAQRLSLCSIQHWNVMPQQLLPPSNPQAKIAAQRLLLPSNLLHAKTTTQSPSLPST</sequence>
<reference evidence="4" key="2">
    <citation type="submission" date="2016-11" db="UniProtKB">
        <authorList>
            <consortium name="WormBaseParasite"/>
        </authorList>
    </citation>
    <scope>IDENTIFICATION</scope>
</reference>
<dbReference type="EMBL" id="JH713216">
    <property type="protein sequence ID" value="EFO14198.2"/>
    <property type="molecule type" value="Genomic_DNA"/>
</dbReference>
<dbReference type="OMA" id="WNICNES"/>
<dbReference type="OrthoDB" id="5875263at2759"/>
<evidence type="ECO:0000313" key="2">
    <source>
        <dbReference type="EMBL" id="EFO14198.2"/>
    </source>
</evidence>
<proteinExistence type="predicted"/>
<dbReference type="AlphaFoldDB" id="A0A1I7W591"/>
<dbReference type="Proteomes" id="UP000095285">
    <property type="component" value="Unassembled WGS sequence"/>
</dbReference>
<organism evidence="3 4">
    <name type="scientific">Loa loa</name>
    <name type="common">Eye worm</name>
    <name type="synonym">Filaria loa</name>
    <dbReference type="NCBI Taxonomy" id="7209"/>
    <lineage>
        <taxon>Eukaryota</taxon>
        <taxon>Metazoa</taxon>
        <taxon>Ecdysozoa</taxon>
        <taxon>Nematoda</taxon>
        <taxon>Chromadorea</taxon>
        <taxon>Rhabditida</taxon>
        <taxon>Spirurina</taxon>
        <taxon>Spiruromorpha</taxon>
        <taxon>Filarioidea</taxon>
        <taxon>Onchocercidae</taxon>
        <taxon>Loa</taxon>
    </lineage>
</organism>
<dbReference type="CTD" id="9951806"/>
<feature type="compositionally biased region" description="Polar residues" evidence="1">
    <location>
        <begin position="57"/>
        <end position="66"/>
    </location>
</feature>
<feature type="compositionally biased region" description="Low complexity" evidence="1">
    <location>
        <begin position="67"/>
        <end position="80"/>
    </location>
</feature>
<evidence type="ECO:0000313" key="3">
    <source>
        <dbReference type="Proteomes" id="UP000095285"/>
    </source>
</evidence>
<gene>
    <name evidence="2 4" type="ORF">LOAG_14326</name>
</gene>
<dbReference type="WBParaSite" id="EN70_9758">
    <property type="protein sequence ID" value="EN70_9758"/>
    <property type="gene ID" value="EN70_9758"/>
</dbReference>
<reference evidence="2 3" key="1">
    <citation type="submission" date="2012-04" db="EMBL/GenBank/DDBJ databases">
        <title>The Genome Sequence of Loa loa.</title>
        <authorList>
            <consortium name="The Broad Institute Genome Sequencing Platform"/>
            <consortium name="Broad Institute Genome Sequencing Center for Infectious Disease"/>
            <person name="Nutman T.B."/>
            <person name="Fink D.L."/>
            <person name="Russ C."/>
            <person name="Young S."/>
            <person name="Zeng Q."/>
            <person name="Gargeya S."/>
            <person name="Alvarado L."/>
            <person name="Berlin A."/>
            <person name="Chapman S.B."/>
            <person name="Chen Z."/>
            <person name="Freedman E."/>
            <person name="Gellesch M."/>
            <person name="Goldberg J."/>
            <person name="Griggs A."/>
            <person name="Gujja S."/>
            <person name="Heilman E.R."/>
            <person name="Heiman D."/>
            <person name="Howarth C."/>
            <person name="Mehta T."/>
            <person name="Neiman D."/>
            <person name="Pearson M."/>
            <person name="Roberts A."/>
            <person name="Saif S."/>
            <person name="Shea T."/>
            <person name="Shenoy N."/>
            <person name="Sisk P."/>
            <person name="Stolte C."/>
            <person name="Sykes S."/>
            <person name="White J."/>
            <person name="Yandava C."/>
            <person name="Haas B."/>
            <person name="Henn M.R."/>
            <person name="Nusbaum C."/>
            <person name="Birren B."/>
        </authorList>
    </citation>
    <scope>NUCLEOTIDE SEQUENCE [LARGE SCALE GENOMIC DNA]</scope>
</reference>
<dbReference type="GeneID" id="9951806"/>
<accession>A0A1S0TI21</accession>
<dbReference type="RefSeq" id="XP_003149870.2">
    <property type="nucleotide sequence ID" value="XM_003149822.2"/>
</dbReference>
<protein>
    <submittedName>
        <fullName evidence="4">Fibronectin type-III domain-containing protein</fullName>
    </submittedName>
</protein>
<dbReference type="KEGG" id="loa:LOAG_14326"/>
<evidence type="ECO:0000313" key="4">
    <source>
        <dbReference type="WBParaSite" id="EN70_9758"/>
    </source>
</evidence>
<keyword evidence="3" id="KW-1185">Reference proteome</keyword>